<dbReference type="Pfam" id="PF11951">
    <property type="entry name" value="Fungal_trans_2"/>
    <property type="match status" value="1"/>
</dbReference>
<dbReference type="GeneID" id="71991402"/>
<accession>A0A9Q8PEH1</accession>
<evidence type="ECO:0000256" key="1">
    <source>
        <dbReference type="ARBA" id="ARBA00004123"/>
    </source>
</evidence>
<dbReference type="Proteomes" id="UP000756132">
    <property type="component" value="Chromosome 8"/>
</dbReference>
<dbReference type="AlphaFoldDB" id="A0A9Q8PEH1"/>
<dbReference type="GO" id="GO:0005634">
    <property type="term" value="C:nucleus"/>
    <property type="evidence" value="ECO:0007669"/>
    <property type="project" value="UniProtKB-SubCell"/>
</dbReference>
<dbReference type="GO" id="GO:0000981">
    <property type="term" value="F:DNA-binding transcription factor activity, RNA polymerase II-specific"/>
    <property type="evidence" value="ECO:0007669"/>
    <property type="project" value="InterPro"/>
</dbReference>
<dbReference type="EMBL" id="CP090170">
    <property type="protein sequence ID" value="UJO21021.1"/>
    <property type="molecule type" value="Genomic_DNA"/>
</dbReference>
<proteinExistence type="predicted"/>
<reference evidence="3" key="1">
    <citation type="submission" date="2021-12" db="EMBL/GenBank/DDBJ databases">
        <authorList>
            <person name="Zaccaron A."/>
            <person name="Stergiopoulos I."/>
        </authorList>
    </citation>
    <scope>NUCLEOTIDE SEQUENCE</scope>
    <source>
        <strain evidence="3">Race5_Kim</strain>
    </source>
</reference>
<dbReference type="RefSeq" id="XP_047765387.1">
    <property type="nucleotide sequence ID" value="XM_047910672.1"/>
</dbReference>
<protein>
    <submittedName>
        <fullName evidence="3">Beauvericin cluster-specific repressor BEA4</fullName>
    </submittedName>
</protein>
<evidence type="ECO:0000313" key="4">
    <source>
        <dbReference type="Proteomes" id="UP000756132"/>
    </source>
</evidence>
<sequence>MKCDEALPSCKNCIRRKIECPGYVKPLKWSGKHEKIRAKPTSETVQAPEVTAASSQDHGVVDSAVGLLSAVLDNAREDGSSVHGLARVDSAGTNEPNVYEPQDDILKFEVNSGYNHLPSFPFERLDGPTAAWMLEDEQDPSVVPGLDDIIEDMTAEDMFVPEANLPLTTWSTSFADDNDEPAEQLISRYFQAACRIMSCFDSPSNPYRTDIPQASTMFPHLYHCMMSMTAAHMANFSGEMAMANLNHQTKAVNTLQEEMAKLAVHDSPITGTSAARYRILLGTIMLGMTSAWHDPSAYTLSHLQGARHLFKTWSAELGLVNEHGHAVILDREQSFIVGSMAYWEALASFLTDQPLDVLDYLEPCCSTPMEQNIYPNSWTGVSSPIFIRLAQVGILMRQKRVLQKVAFIKRGHAAEDPSILEDARTLHTKIMDCHLPPKEAMEETGDPNTPLSHLCDVAKVYRFIALLELYQAFPALLIELGTGSTSQRRASFGWGREGLVFDLATSALNILSELPKTSNVFTVLAIAYISAGSAIQPPLVGRKPGSSDASADNGLTAELDSVRQSKAVVRWWRDHVREQIIHIHKQLGFASIQRGAKLVQEVWNRSDIQSDMSANEQMPTAIHWMDVMIDQRLETLYG</sequence>
<gene>
    <name evidence="3" type="ORF">CLAFUR5_11524</name>
</gene>
<dbReference type="CDD" id="cd00067">
    <property type="entry name" value="GAL4"/>
    <property type="match status" value="1"/>
</dbReference>
<evidence type="ECO:0000256" key="2">
    <source>
        <dbReference type="ARBA" id="ARBA00023242"/>
    </source>
</evidence>
<dbReference type="OrthoDB" id="4835445at2759"/>
<reference evidence="3" key="2">
    <citation type="journal article" date="2022" name="Microb. Genom.">
        <title>A chromosome-scale genome assembly of the tomato pathogen Cladosporium fulvum reveals a compartmentalized genome architecture and the presence of a dispensable chromosome.</title>
        <authorList>
            <person name="Zaccaron A.Z."/>
            <person name="Chen L.H."/>
            <person name="Samaras A."/>
            <person name="Stergiopoulos I."/>
        </authorList>
    </citation>
    <scope>NUCLEOTIDE SEQUENCE</scope>
    <source>
        <strain evidence="3">Race5_Kim</strain>
    </source>
</reference>
<name>A0A9Q8PEH1_PASFU</name>
<dbReference type="GO" id="GO:0000976">
    <property type="term" value="F:transcription cis-regulatory region binding"/>
    <property type="evidence" value="ECO:0007669"/>
    <property type="project" value="TreeGrafter"/>
</dbReference>
<organism evidence="3 4">
    <name type="scientific">Passalora fulva</name>
    <name type="common">Tomato leaf mold</name>
    <name type="synonym">Cladosporium fulvum</name>
    <dbReference type="NCBI Taxonomy" id="5499"/>
    <lineage>
        <taxon>Eukaryota</taxon>
        <taxon>Fungi</taxon>
        <taxon>Dikarya</taxon>
        <taxon>Ascomycota</taxon>
        <taxon>Pezizomycotina</taxon>
        <taxon>Dothideomycetes</taxon>
        <taxon>Dothideomycetidae</taxon>
        <taxon>Mycosphaerellales</taxon>
        <taxon>Mycosphaerellaceae</taxon>
        <taxon>Fulvia</taxon>
    </lineage>
</organism>
<dbReference type="InterPro" id="IPR021858">
    <property type="entry name" value="Fun_TF"/>
</dbReference>
<dbReference type="GO" id="GO:0008270">
    <property type="term" value="F:zinc ion binding"/>
    <property type="evidence" value="ECO:0007669"/>
    <property type="project" value="InterPro"/>
</dbReference>
<dbReference type="GO" id="GO:0045944">
    <property type="term" value="P:positive regulation of transcription by RNA polymerase II"/>
    <property type="evidence" value="ECO:0007669"/>
    <property type="project" value="TreeGrafter"/>
</dbReference>
<dbReference type="InterPro" id="IPR001138">
    <property type="entry name" value="Zn2Cys6_DnaBD"/>
</dbReference>
<dbReference type="KEGG" id="ffu:CLAFUR5_11524"/>
<evidence type="ECO:0000313" key="3">
    <source>
        <dbReference type="EMBL" id="UJO21021.1"/>
    </source>
</evidence>
<comment type="subcellular location">
    <subcellularLocation>
        <location evidence="1">Nucleus</location>
    </subcellularLocation>
</comment>
<keyword evidence="4" id="KW-1185">Reference proteome</keyword>
<dbReference type="PANTHER" id="PTHR37534">
    <property type="entry name" value="TRANSCRIPTIONAL ACTIVATOR PROTEIN UGA3"/>
    <property type="match status" value="1"/>
</dbReference>
<dbReference type="PANTHER" id="PTHR37534:SF44">
    <property type="entry name" value="ZN(II)2CYS6 TRANSCRIPTION FACTOR (EUROFUNG)"/>
    <property type="match status" value="1"/>
</dbReference>
<keyword evidence="2" id="KW-0539">Nucleus</keyword>